<comment type="caution">
    <text evidence="1">The sequence shown here is derived from an EMBL/GenBank/DDBJ whole genome shotgun (WGS) entry which is preliminary data.</text>
</comment>
<reference evidence="1" key="1">
    <citation type="submission" date="2023-03" db="EMBL/GenBank/DDBJ databases">
        <title>Chromosome-scale reference genome and RAD-based genetic map of yellow starthistle (Centaurea solstitialis) reveal putative structural variation and QTLs associated with invader traits.</title>
        <authorList>
            <person name="Reatini B."/>
            <person name="Cang F.A."/>
            <person name="Jiang Q."/>
            <person name="Mckibben M.T.W."/>
            <person name="Barker M.S."/>
            <person name="Rieseberg L.H."/>
            <person name="Dlugosch K.M."/>
        </authorList>
    </citation>
    <scope>NUCLEOTIDE SEQUENCE</scope>
    <source>
        <strain evidence="1">CAN-66</strain>
        <tissue evidence="1">Leaf</tissue>
    </source>
</reference>
<name>A0AA38W6W4_9ASTR</name>
<accession>A0AA38W6W4</accession>
<sequence length="187" mass="20978">MSEMKSVMRPLFDLSVEIKRRNVDVFISSGYMAPSAINPLYESLGVYNMASPTDIEEFCSQTEASPHQRVPGHRSTETKLPELSITSRPPTRSSSWRMVMKLEFVWTCTPPEPILEGEKCSKRGLVTDFISLINGKGRICLKLDNLKHPRVWDASIKLESPSGKSCRSITAILQFLAISIIDMVRCG</sequence>
<gene>
    <name evidence="1" type="ORF">OSB04_027471</name>
</gene>
<keyword evidence="2" id="KW-1185">Reference proteome</keyword>
<organism evidence="1 2">
    <name type="scientific">Centaurea solstitialis</name>
    <name type="common">yellow star-thistle</name>
    <dbReference type="NCBI Taxonomy" id="347529"/>
    <lineage>
        <taxon>Eukaryota</taxon>
        <taxon>Viridiplantae</taxon>
        <taxon>Streptophyta</taxon>
        <taxon>Embryophyta</taxon>
        <taxon>Tracheophyta</taxon>
        <taxon>Spermatophyta</taxon>
        <taxon>Magnoliopsida</taxon>
        <taxon>eudicotyledons</taxon>
        <taxon>Gunneridae</taxon>
        <taxon>Pentapetalae</taxon>
        <taxon>asterids</taxon>
        <taxon>campanulids</taxon>
        <taxon>Asterales</taxon>
        <taxon>Asteraceae</taxon>
        <taxon>Carduoideae</taxon>
        <taxon>Cardueae</taxon>
        <taxon>Centaureinae</taxon>
        <taxon>Centaurea</taxon>
    </lineage>
</organism>
<protein>
    <submittedName>
        <fullName evidence="1">Uncharacterized protein</fullName>
    </submittedName>
</protein>
<dbReference type="AlphaFoldDB" id="A0AA38W6W4"/>
<dbReference type="EMBL" id="JARYMX010000007">
    <property type="protein sequence ID" value="KAJ9540965.1"/>
    <property type="molecule type" value="Genomic_DNA"/>
</dbReference>
<proteinExistence type="predicted"/>
<evidence type="ECO:0000313" key="2">
    <source>
        <dbReference type="Proteomes" id="UP001172457"/>
    </source>
</evidence>
<evidence type="ECO:0000313" key="1">
    <source>
        <dbReference type="EMBL" id="KAJ9540965.1"/>
    </source>
</evidence>
<dbReference type="Proteomes" id="UP001172457">
    <property type="component" value="Chromosome 7"/>
</dbReference>